<dbReference type="Proteomes" id="UP000004483">
    <property type="component" value="Unassembled WGS sequence"/>
</dbReference>
<comment type="caution">
    <text evidence="2">The sequence shown here is derived from an EMBL/GenBank/DDBJ whole genome shotgun (WGS) entry which is preliminary data.</text>
</comment>
<dbReference type="AlphaFoldDB" id="C2EWK7"/>
<evidence type="ECO:0000313" key="3">
    <source>
        <dbReference type="Proteomes" id="UP000004483"/>
    </source>
</evidence>
<evidence type="ECO:0000313" key="2">
    <source>
        <dbReference type="EMBL" id="EEJ39736.1"/>
    </source>
</evidence>
<accession>C2EWK7</accession>
<reference evidence="2 3" key="1">
    <citation type="submission" date="2009-01" db="EMBL/GenBank/DDBJ databases">
        <authorList>
            <person name="Qin X."/>
            <person name="Bachman B."/>
            <person name="Battles P."/>
            <person name="Bell A."/>
            <person name="Bess C."/>
            <person name="Bickham C."/>
            <person name="Chaboub L."/>
            <person name="Chen D."/>
            <person name="Coyle M."/>
            <person name="Deiros D.R."/>
            <person name="Dinh H."/>
            <person name="Forbes L."/>
            <person name="Fowler G."/>
            <person name="Francisco L."/>
            <person name="Fu Q."/>
            <person name="Gubbala S."/>
            <person name="Hale W."/>
            <person name="Han Y."/>
            <person name="Hemphill L."/>
            <person name="Highlander S.K."/>
            <person name="Hirani K."/>
            <person name="Hogues M."/>
            <person name="Jackson L."/>
            <person name="Jakkamsetti A."/>
            <person name="Javaid M."/>
            <person name="Jiang H."/>
            <person name="Korchina V."/>
            <person name="Kovar C."/>
            <person name="Lara F."/>
            <person name="Lee S."/>
            <person name="Mata R."/>
            <person name="Mathew T."/>
            <person name="Moen C."/>
            <person name="Morales K."/>
            <person name="Munidasa M."/>
            <person name="Nazareth L."/>
            <person name="Ngo R."/>
            <person name="Nguyen L."/>
            <person name="Okwuonu G."/>
            <person name="Ongeri F."/>
            <person name="Patil S."/>
            <person name="Petrosino J."/>
            <person name="Pham C."/>
            <person name="Pham P."/>
            <person name="Pu L.-L."/>
            <person name="Puazo M."/>
            <person name="Raj R."/>
            <person name="Reid J."/>
            <person name="Rouhana J."/>
            <person name="Saada N."/>
            <person name="Shang Y."/>
            <person name="Simmons D."/>
            <person name="Thornton R."/>
            <person name="Warren J."/>
            <person name="Weissenberger G."/>
            <person name="Zhang J."/>
            <person name="Zhang L."/>
            <person name="Zhou C."/>
            <person name="Zhu D."/>
            <person name="Muzny D."/>
            <person name="Worley K."/>
            <person name="Gibbs R."/>
        </authorList>
    </citation>
    <scope>NUCLEOTIDE SEQUENCE [LARGE SCALE GENOMIC DNA]</scope>
    <source>
        <strain evidence="2 3">ATCC 49540</strain>
    </source>
</reference>
<name>C2EWK7_9LACO</name>
<feature type="region of interest" description="Disordered" evidence="1">
    <location>
        <begin position="20"/>
        <end position="43"/>
    </location>
</feature>
<organism evidence="2 3">
    <name type="scientific">Limosilactobacillus vaginalis DSM 5837 = ATCC 49540</name>
    <dbReference type="NCBI Taxonomy" id="1423814"/>
    <lineage>
        <taxon>Bacteria</taxon>
        <taxon>Bacillati</taxon>
        <taxon>Bacillota</taxon>
        <taxon>Bacilli</taxon>
        <taxon>Lactobacillales</taxon>
        <taxon>Lactobacillaceae</taxon>
        <taxon>Limosilactobacillus</taxon>
    </lineage>
</organism>
<gene>
    <name evidence="2" type="ORF">HMPREF0549_1843</name>
</gene>
<dbReference type="HOGENOM" id="CLU_3235395_0_0_9"/>
<sequence>MRGFTDEIDKSISGSLQRFGNVAAKHPTHQKKPATPISMLLVL</sequence>
<dbReference type="EMBL" id="ACGV01000195">
    <property type="protein sequence ID" value="EEJ39736.1"/>
    <property type="molecule type" value="Genomic_DNA"/>
</dbReference>
<protein>
    <submittedName>
        <fullName evidence="2">Uncharacterized protein</fullName>
    </submittedName>
</protein>
<evidence type="ECO:0000256" key="1">
    <source>
        <dbReference type="SAM" id="MobiDB-lite"/>
    </source>
</evidence>
<proteinExistence type="predicted"/>